<feature type="region of interest" description="Disordered" evidence="4">
    <location>
        <begin position="395"/>
        <end position="691"/>
    </location>
</feature>
<reference evidence="7" key="1">
    <citation type="submission" date="2020-08" db="EMBL/GenBank/DDBJ databases">
        <title>Multicomponent nature underlies the extraordinary mechanical properties of spider dragline silk.</title>
        <authorList>
            <person name="Kono N."/>
            <person name="Nakamura H."/>
            <person name="Mori M."/>
            <person name="Yoshida Y."/>
            <person name="Ohtoshi R."/>
            <person name="Malay A.D."/>
            <person name="Moran D.A.P."/>
            <person name="Tomita M."/>
            <person name="Numata K."/>
            <person name="Arakawa K."/>
        </authorList>
    </citation>
    <scope>NUCLEOTIDE SEQUENCE</scope>
</reference>
<feature type="compositionally biased region" description="Polar residues" evidence="4">
    <location>
        <begin position="652"/>
        <end position="661"/>
    </location>
</feature>
<evidence type="ECO:0000259" key="5">
    <source>
        <dbReference type="PROSITE" id="PS50089"/>
    </source>
</evidence>
<feature type="compositionally biased region" description="Polar residues" evidence="4">
    <location>
        <begin position="261"/>
        <end position="274"/>
    </location>
</feature>
<feature type="compositionally biased region" description="Basic and acidic residues" evidence="4">
    <location>
        <begin position="425"/>
        <end position="443"/>
    </location>
</feature>
<sequence>MEEAPEKVSFEADDSASFVAQELEALQSIYINEIDIKQDEKSTSVSIDLNPATADNLDEQYVKMTLKFNLNKEYPHSIPEISIRNPRGLSDEKLSSIIQDLTAIAESKIGSSMLFEIIEAAKEHLTNENRPCGECAICLYGFSDDDVFTKTECYHYFHSHCLARYVKSASYCENTDDSSQDSTLNKEILCPMCRLQIHFQGSEDLYAPPSAKDDEFVIDEEVLAFQRKMADLYQKQVEKGGIIDIEAEKNKYLLEISNAPTRGNATEKSNSNETNDVDVIPETDSSTVTEENAFVVPKDRASGSKDTRMSSNNESKNKDFKYDGRTKNDRYGYNKQSRNNSNRNNSYRGNQRFNRFPKPNAQHFNRKNREAFSPERYGMDEQYAEENYLPQNKADSEDYSTEVSHDTSQVTDLSPRPRSYIPSNKKNERTNYYDANKKYDAQKKGNFYHRSNSDPRGKRYGSNYNDKYSNKNQGYQDTRRQNFASDSAHNSSVRPENSSESLNERTESLSPNDKEYSKNKQFECDDKVESKKKDSSTGNVSKSNFVDHQRRNTFRFDSHFQEENGHYQEGRRDSFKRGRQNRGYRNQYNDRQHPSSYRENNYQYQGGKFAQESNYGRNYNRRSRGTNSNRHSREENLHYSDDRRDYDRSDFNDPSTSSERNQFSERSTEFSEKDEQFQRSSNYSQESYSKKGFNKSSYEVQLNHEDGNYAENGYRYNGRNRSNSNYQNRSYNSRGNQDNKYSNDKSSYPDGKNVNRQNTPRKYNKYSDIRINRGNEESSTESQASSKSENPVNEKPIPESISEKAEVPKTDLSKDSSCEFPCKEANVPVEKTPSSDSKKLQPPPGFSNPLKKVVYGLQAANPPPGFPRS</sequence>
<dbReference type="Gene3D" id="3.10.110.10">
    <property type="entry name" value="Ubiquitin Conjugating Enzyme"/>
    <property type="match status" value="1"/>
</dbReference>
<dbReference type="InterPro" id="IPR001841">
    <property type="entry name" value="Znf_RING"/>
</dbReference>
<dbReference type="InterPro" id="IPR013083">
    <property type="entry name" value="Znf_RING/FYVE/PHD"/>
</dbReference>
<evidence type="ECO:0000256" key="2">
    <source>
        <dbReference type="ARBA" id="ARBA00022833"/>
    </source>
</evidence>
<feature type="compositionally biased region" description="Low complexity" evidence="4">
    <location>
        <begin position="333"/>
        <end position="352"/>
    </location>
</feature>
<dbReference type="Pfam" id="PF05773">
    <property type="entry name" value="RWD"/>
    <property type="match status" value="1"/>
</dbReference>
<evidence type="ECO:0000313" key="8">
    <source>
        <dbReference type="Proteomes" id="UP000887013"/>
    </source>
</evidence>
<organism evidence="7 8">
    <name type="scientific">Nephila pilipes</name>
    <name type="common">Giant wood spider</name>
    <name type="synonym">Nephila maculata</name>
    <dbReference type="NCBI Taxonomy" id="299642"/>
    <lineage>
        <taxon>Eukaryota</taxon>
        <taxon>Metazoa</taxon>
        <taxon>Ecdysozoa</taxon>
        <taxon>Arthropoda</taxon>
        <taxon>Chelicerata</taxon>
        <taxon>Arachnida</taxon>
        <taxon>Araneae</taxon>
        <taxon>Araneomorphae</taxon>
        <taxon>Entelegynae</taxon>
        <taxon>Araneoidea</taxon>
        <taxon>Nephilidae</taxon>
        <taxon>Nephila</taxon>
    </lineage>
</organism>
<feature type="compositionally biased region" description="Basic and acidic residues" evidence="4">
    <location>
        <begin position="502"/>
        <end position="535"/>
    </location>
</feature>
<keyword evidence="8" id="KW-1185">Reference proteome</keyword>
<dbReference type="PROSITE" id="PS50089">
    <property type="entry name" value="ZF_RING_2"/>
    <property type="match status" value="1"/>
</dbReference>
<dbReference type="AlphaFoldDB" id="A0A8X6QZ66"/>
<dbReference type="Proteomes" id="UP000887013">
    <property type="component" value="Unassembled WGS sequence"/>
</dbReference>
<protein>
    <submittedName>
        <fullName evidence="7">E3 ubiquitin-protein ligase RNF25</fullName>
    </submittedName>
</protein>
<feature type="region of interest" description="Disordered" evidence="4">
    <location>
        <begin position="708"/>
        <end position="869"/>
    </location>
</feature>
<dbReference type="InterPro" id="IPR039133">
    <property type="entry name" value="RNF25"/>
</dbReference>
<feature type="region of interest" description="Disordered" evidence="4">
    <location>
        <begin position="261"/>
        <end position="375"/>
    </location>
</feature>
<feature type="domain" description="RING-type" evidence="5">
    <location>
        <begin position="135"/>
        <end position="194"/>
    </location>
</feature>
<comment type="caution">
    <text evidence="7">The sequence shown here is derived from an EMBL/GenBank/DDBJ whole genome shotgun (WGS) entry which is preliminary data.</text>
</comment>
<keyword evidence="1 3" id="KW-0863">Zinc-finger</keyword>
<dbReference type="GO" id="GO:0016567">
    <property type="term" value="P:protein ubiquitination"/>
    <property type="evidence" value="ECO:0007669"/>
    <property type="project" value="TreeGrafter"/>
</dbReference>
<dbReference type="OrthoDB" id="432311at2759"/>
<feature type="compositionally biased region" description="Low complexity" evidence="4">
    <location>
        <begin position="709"/>
        <end position="736"/>
    </location>
</feature>
<keyword evidence="1 3" id="KW-0479">Metal-binding</keyword>
<proteinExistence type="predicted"/>
<feature type="compositionally biased region" description="Polar residues" evidence="4">
    <location>
        <begin position="594"/>
        <end position="604"/>
    </location>
</feature>
<feature type="compositionally biased region" description="Basic and acidic residues" evidence="4">
    <location>
        <begin position="315"/>
        <end position="332"/>
    </location>
</feature>
<evidence type="ECO:0000313" key="7">
    <source>
        <dbReference type="EMBL" id="GFU57811.1"/>
    </source>
</evidence>
<accession>A0A8X6QZ66</accession>
<evidence type="ECO:0000256" key="1">
    <source>
        <dbReference type="ARBA" id="ARBA00022771"/>
    </source>
</evidence>
<feature type="compositionally biased region" description="Low complexity" evidence="4">
    <location>
        <begin position="780"/>
        <end position="789"/>
    </location>
</feature>
<evidence type="ECO:0000256" key="3">
    <source>
        <dbReference type="PROSITE-ProRule" id="PRU00175"/>
    </source>
</evidence>
<feature type="compositionally biased region" description="Basic and acidic residues" evidence="4">
    <location>
        <begin position="545"/>
        <end position="576"/>
    </location>
</feature>
<feature type="domain" description="RWD" evidence="6">
    <location>
        <begin position="21"/>
        <end position="128"/>
    </location>
</feature>
<feature type="compositionally biased region" description="Basic and acidic residues" evidence="4">
    <location>
        <begin position="801"/>
        <end position="817"/>
    </location>
</feature>
<feature type="compositionally biased region" description="Basic and acidic residues" evidence="4">
    <location>
        <begin position="297"/>
        <end position="308"/>
    </location>
</feature>
<dbReference type="GO" id="GO:0061630">
    <property type="term" value="F:ubiquitin protein ligase activity"/>
    <property type="evidence" value="ECO:0007669"/>
    <property type="project" value="InterPro"/>
</dbReference>
<evidence type="ECO:0000259" key="6">
    <source>
        <dbReference type="PROSITE" id="PS50908"/>
    </source>
</evidence>
<name>A0A8X6QZ66_NEPPI</name>
<dbReference type="SUPFAM" id="SSF54495">
    <property type="entry name" value="UBC-like"/>
    <property type="match status" value="1"/>
</dbReference>
<feature type="compositionally biased region" description="Polar residues" evidence="4">
    <location>
        <begin position="678"/>
        <end position="687"/>
    </location>
</feature>
<dbReference type="FunFam" id="3.10.110.10:FF:000052">
    <property type="entry name" value="Putative e3 ubiquitin-protein ligase rnf25"/>
    <property type="match status" value="1"/>
</dbReference>
<dbReference type="PANTHER" id="PTHR13198:SF4">
    <property type="entry name" value="E3 UBIQUITIN-PROTEIN LIGASE RNF25"/>
    <property type="match status" value="1"/>
</dbReference>
<feature type="compositionally biased region" description="Polar residues" evidence="4">
    <location>
        <begin position="462"/>
        <end position="501"/>
    </location>
</feature>
<dbReference type="GO" id="GO:0008270">
    <property type="term" value="F:zinc ion binding"/>
    <property type="evidence" value="ECO:0007669"/>
    <property type="project" value="UniProtKB-KW"/>
</dbReference>
<dbReference type="Pfam" id="PF13639">
    <property type="entry name" value="zf-RING_2"/>
    <property type="match status" value="1"/>
</dbReference>
<feature type="compositionally biased region" description="Basic and acidic residues" evidence="4">
    <location>
        <begin position="631"/>
        <end position="651"/>
    </location>
</feature>
<dbReference type="Gene3D" id="3.30.40.10">
    <property type="entry name" value="Zinc/RING finger domain, C3HC4 (zinc finger)"/>
    <property type="match status" value="1"/>
</dbReference>
<dbReference type="InterPro" id="IPR016135">
    <property type="entry name" value="UBQ-conjugating_enzyme/RWD"/>
</dbReference>
<dbReference type="CDD" id="cd16470">
    <property type="entry name" value="RING-H2_RNF25"/>
    <property type="match status" value="1"/>
</dbReference>
<dbReference type="GO" id="GO:0005634">
    <property type="term" value="C:nucleus"/>
    <property type="evidence" value="ECO:0007669"/>
    <property type="project" value="TreeGrafter"/>
</dbReference>
<dbReference type="CDD" id="cd23818">
    <property type="entry name" value="RWD_RNF25"/>
    <property type="match status" value="1"/>
</dbReference>
<keyword evidence="2" id="KW-0862">Zinc</keyword>
<feature type="compositionally biased region" description="Basic and acidic residues" evidence="4">
    <location>
        <begin position="765"/>
        <end position="776"/>
    </location>
</feature>
<dbReference type="SMART" id="SM00184">
    <property type="entry name" value="RING"/>
    <property type="match status" value="1"/>
</dbReference>
<evidence type="ECO:0000256" key="4">
    <source>
        <dbReference type="SAM" id="MobiDB-lite"/>
    </source>
</evidence>
<dbReference type="PANTHER" id="PTHR13198">
    <property type="entry name" value="RING FINGER PROTEIN 25"/>
    <property type="match status" value="1"/>
</dbReference>
<gene>
    <name evidence="7" type="primary">Rnf25</name>
    <name evidence="7" type="ORF">NPIL_202581</name>
</gene>
<dbReference type="PROSITE" id="PS50908">
    <property type="entry name" value="RWD"/>
    <property type="match status" value="1"/>
</dbReference>
<dbReference type="SMART" id="SM00591">
    <property type="entry name" value="RWD"/>
    <property type="match status" value="1"/>
</dbReference>
<dbReference type="InterPro" id="IPR006575">
    <property type="entry name" value="RWD_dom"/>
</dbReference>
<dbReference type="SUPFAM" id="SSF57850">
    <property type="entry name" value="RING/U-box"/>
    <property type="match status" value="1"/>
</dbReference>
<dbReference type="EMBL" id="BMAW01039961">
    <property type="protein sequence ID" value="GFU57811.1"/>
    <property type="molecule type" value="Genomic_DNA"/>
</dbReference>
<feature type="compositionally biased region" description="Basic and acidic residues" evidence="4">
    <location>
        <begin position="662"/>
        <end position="677"/>
    </location>
</feature>